<comment type="caution">
    <text evidence="2">The sequence shown here is derived from an EMBL/GenBank/DDBJ whole genome shotgun (WGS) entry which is preliminary data.</text>
</comment>
<protein>
    <recommendedName>
        <fullName evidence="4">Secreted protein</fullName>
    </recommendedName>
</protein>
<evidence type="ECO:0000256" key="1">
    <source>
        <dbReference type="SAM" id="MobiDB-lite"/>
    </source>
</evidence>
<dbReference type="Proteomes" id="UP001595892">
    <property type="component" value="Unassembled WGS sequence"/>
</dbReference>
<organism evidence="2 3">
    <name type="scientific">Coralloluteibacterium thermophilum</name>
    <dbReference type="NCBI Taxonomy" id="2707049"/>
    <lineage>
        <taxon>Bacteria</taxon>
        <taxon>Pseudomonadati</taxon>
        <taxon>Pseudomonadota</taxon>
        <taxon>Gammaproteobacteria</taxon>
        <taxon>Lysobacterales</taxon>
        <taxon>Lysobacteraceae</taxon>
        <taxon>Coralloluteibacterium</taxon>
    </lineage>
</organism>
<accession>A0ABV9NR15</accession>
<dbReference type="RefSeq" id="WP_377005058.1">
    <property type="nucleotide sequence ID" value="NZ_JBHSGG010000034.1"/>
</dbReference>
<dbReference type="EMBL" id="JBHSGG010000034">
    <property type="protein sequence ID" value="MFC4728988.1"/>
    <property type="molecule type" value="Genomic_DNA"/>
</dbReference>
<gene>
    <name evidence="2" type="ORF">ACFO3Q_12510</name>
</gene>
<evidence type="ECO:0008006" key="4">
    <source>
        <dbReference type="Google" id="ProtNLM"/>
    </source>
</evidence>
<evidence type="ECO:0000313" key="3">
    <source>
        <dbReference type="Proteomes" id="UP001595892"/>
    </source>
</evidence>
<sequence length="335" mass="35991">MFELILCAAVLTAVVTVTVLLTLLSRRRLEITGLEGALAEAEARHRADRQTLQQALHEARRPVVIAPPPDRPRALPSQRGGAAQDKRVLIELVAPPSTPWRAVIDRLEPVARTLLQAAVTDDLRGLQGWNGNSEVGFAFGVAGTYPYPTLPRMRHGTAGTTRSESAATRALLPVDELVRKARLEELQANYLGGAFKQLQALREAAEMLYRLGEVPGLDQRALLRTLESADLYLCKFVELVEPAATGEIAPPIDPDTGITPPPGALPLDELYQRLDGKAAGACPNSPLAVAGDGAPPRQWQVDTARTLPEGGHPLEPVYETPGETIRPPVRAVAAG</sequence>
<feature type="region of interest" description="Disordered" evidence="1">
    <location>
        <begin position="307"/>
        <end position="335"/>
    </location>
</feature>
<proteinExistence type="predicted"/>
<evidence type="ECO:0000313" key="2">
    <source>
        <dbReference type="EMBL" id="MFC4728988.1"/>
    </source>
</evidence>
<name>A0ABV9NR15_9GAMM</name>
<keyword evidence="3" id="KW-1185">Reference proteome</keyword>
<reference evidence="3" key="1">
    <citation type="journal article" date="2019" name="Int. J. Syst. Evol. Microbiol.">
        <title>The Global Catalogue of Microorganisms (GCM) 10K type strain sequencing project: providing services to taxonomists for standard genome sequencing and annotation.</title>
        <authorList>
            <consortium name="The Broad Institute Genomics Platform"/>
            <consortium name="The Broad Institute Genome Sequencing Center for Infectious Disease"/>
            <person name="Wu L."/>
            <person name="Ma J."/>
        </authorList>
    </citation>
    <scope>NUCLEOTIDE SEQUENCE [LARGE SCALE GENOMIC DNA]</scope>
    <source>
        <strain evidence="3">CGMCC 1.13574</strain>
    </source>
</reference>